<evidence type="ECO:0000256" key="2">
    <source>
        <dbReference type="SAM" id="Phobius"/>
    </source>
</evidence>
<keyword evidence="4" id="KW-1185">Reference proteome</keyword>
<gene>
    <name evidence="3" type="ORF">SAMN05421748_123155</name>
</gene>
<evidence type="ECO:0008006" key="5">
    <source>
        <dbReference type="Google" id="ProtNLM"/>
    </source>
</evidence>
<evidence type="ECO:0000256" key="1">
    <source>
        <dbReference type="SAM" id="MobiDB-lite"/>
    </source>
</evidence>
<dbReference type="RefSeq" id="WP_097326655.1">
    <property type="nucleotide sequence ID" value="NZ_OBDY01000023.1"/>
</dbReference>
<dbReference type="InterPro" id="IPR021401">
    <property type="entry name" value="DUF3040"/>
</dbReference>
<accession>A0A285JTP9</accession>
<dbReference type="OrthoDB" id="3397246at2"/>
<keyword evidence="2" id="KW-1133">Transmembrane helix</keyword>
<organism evidence="3 4">
    <name type="scientific">Paractinoplanes atraurantiacus</name>
    <dbReference type="NCBI Taxonomy" id="1036182"/>
    <lineage>
        <taxon>Bacteria</taxon>
        <taxon>Bacillati</taxon>
        <taxon>Actinomycetota</taxon>
        <taxon>Actinomycetes</taxon>
        <taxon>Micromonosporales</taxon>
        <taxon>Micromonosporaceae</taxon>
        <taxon>Paractinoplanes</taxon>
    </lineage>
</organism>
<evidence type="ECO:0000313" key="4">
    <source>
        <dbReference type="Proteomes" id="UP000219612"/>
    </source>
</evidence>
<dbReference type="EMBL" id="OBDY01000023">
    <property type="protein sequence ID" value="SNY62461.1"/>
    <property type="molecule type" value="Genomic_DNA"/>
</dbReference>
<feature type="transmembrane region" description="Helical" evidence="2">
    <location>
        <begin position="65"/>
        <end position="83"/>
    </location>
</feature>
<name>A0A285JTP9_9ACTN</name>
<dbReference type="Pfam" id="PF11239">
    <property type="entry name" value="DUF3040"/>
    <property type="match status" value="1"/>
</dbReference>
<feature type="region of interest" description="Disordered" evidence="1">
    <location>
        <begin position="15"/>
        <end position="39"/>
    </location>
</feature>
<protein>
    <recommendedName>
        <fullName evidence="5">DUF3040 domain-containing protein</fullName>
    </recommendedName>
</protein>
<keyword evidence="2" id="KW-0472">Membrane</keyword>
<feature type="transmembrane region" description="Helical" evidence="2">
    <location>
        <begin position="42"/>
        <end position="59"/>
    </location>
</feature>
<dbReference type="AlphaFoldDB" id="A0A285JTP9"/>
<evidence type="ECO:0000313" key="3">
    <source>
        <dbReference type="EMBL" id="SNY62461.1"/>
    </source>
</evidence>
<proteinExistence type="predicted"/>
<sequence>MLSREDSRRLAQLERQLHQDDPEFCARMSSGQLDPPRSRRPPLTLILTAVVVWIAAITLGVLGWWIGAAVAAVFATTVVIAAITQRKPRHRRLPPI</sequence>
<keyword evidence="2" id="KW-0812">Transmembrane</keyword>
<reference evidence="3 4" key="1">
    <citation type="submission" date="2017-09" db="EMBL/GenBank/DDBJ databases">
        <authorList>
            <person name="Ehlers B."/>
            <person name="Leendertz F.H."/>
        </authorList>
    </citation>
    <scope>NUCLEOTIDE SEQUENCE [LARGE SCALE GENOMIC DNA]</scope>
    <source>
        <strain evidence="3 4">CGMCC 4.6857</strain>
    </source>
</reference>
<dbReference type="Proteomes" id="UP000219612">
    <property type="component" value="Unassembled WGS sequence"/>
</dbReference>